<dbReference type="GO" id="GO:0071375">
    <property type="term" value="P:cellular response to peptide hormone stimulus"/>
    <property type="evidence" value="ECO:0007669"/>
    <property type="project" value="TreeGrafter"/>
</dbReference>
<dbReference type="Gene3D" id="1.10.630.10">
    <property type="entry name" value="Cytochrome P450"/>
    <property type="match status" value="1"/>
</dbReference>
<dbReference type="GO" id="GO:0032342">
    <property type="term" value="P:aldosterone biosynthetic process"/>
    <property type="evidence" value="ECO:0007669"/>
    <property type="project" value="TreeGrafter"/>
</dbReference>
<sequence>MGRGGGSVGMVLRVQAGMWTTGPRLALHRAQALGTRACPARQAVLPFEAIPQCPGNKWLRMLRIWKEQGQESLHLEMQKHFEELGPIFRYDVGGVSMVNVMLPKDAEQLQQVDGLHPCRMPLEPWVIYRHHHGHKLGVFLMNGPEWRHNRLRLNPDLLEPRNIQRFMPLVDTVAQDFIKALRKRVLQNARGSLTLDVQSNISLYSIEASNFALYGERLGLLGPNPSPASLDFLQALKAVLKSTTQLSFMPQSLSRWASANVWAEHFRSWDTIFQYANKAMYNTYQELALGRPQHYSGIVAELLLRSDLPLDTIKANAVDLTAGSADTTAYTLLMTLFELARNSDVQQALRQESLEAEATIRESSHRVTSELPLLRAALKETLRLYPVGLTLQRRVKSDLVLQNYHVPAGTLVFLNLYSLGRNPAVFPRPERYDPQRWLTKSSSSNFRHLAFGFGVRQCLGRRLAEAELLLFLHHVLKNFLVKTVSPEDLKMVYRFVLMPSTYPLLTFQAIN</sequence>
<evidence type="ECO:0000256" key="15">
    <source>
        <dbReference type="ARBA" id="ARBA00047946"/>
    </source>
</evidence>
<evidence type="ECO:0000256" key="13">
    <source>
        <dbReference type="ARBA" id="ARBA00023250"/>
    </source>
</evidence>
<dbReference type="eggNOG" id="KOG0159">
    <property type="taxonomic scope" value="Eukaryota"/>
</dbReference>
<keyword evidence="5 17" id="KW-0349">Heme</keyword>
<dbReference type="GO" id="GO:0005743">
    <property type="term" value="C:mitochondrial inner membrane"/>
    <property type="evidence" value="ECO:0007669"/>
    <property type="project" value="TreeGrafter"/>
</dbReference>
<keyword evidence="8 18" id="KW-0560">Oxidoreductase</keyword>
<evidence type="ECO:0000256" key="9">
    <source>
        <dbReference type="ARBA" id="ARBA00023004"/>
    </source>
</evidence>
<dbReference type="PANTHER" id="PTHR24279">
    <property type="entry name" value="CYTOCHROME P450"/>
    <property type="match status" value="1"/>
</dbReference>
<proteinExistence type="inferred from homology"/>
<reference evidence="19" key="2">
    <citation type="submission" date="2025-08" db="UniProtKB">
        <authorList>
            <consortium name="Ensembl"/>
        </authorList>
    </citation>
    <scope>IDENTIFICATION</scope>
    <source>
        <strain evidence="19">Isolate ISIS603380</strain>
    </source>
</reference>
<accession>G3U0E2</accession>
<evidence type="ECO:0000256" key="16">
    <source>
        <dbReference type="ARBA" id="ARBA00047970"/>
    </source>
</evidence>
<evidence type="ECO:0000256" key="2">
    <source>
        <dbReference type="ARBA" id="ARBA00004325"/>
    </source>
</evidence>
<dbReference type="GO" id="GO:0005506">
    <property type="term" value="F:iron ion binding"/>
    <property type="evidence" value="ECO:0007669"/>
    <property type="project" value="InterPro"/>
</dbReference>
<name>G3U0E2_LOXAF</name>
<dbReference type="Ensembl" id="ENSLAFT00000028194.1">
    <property type="protein sequence ID" value="ENSLAFP00000021300.1"/>
    <property type="gene ID" value="ENSLAFG00000032176.1"/>
</dbReference>
<evidence type="ECO:0000256" key="11">
    <source>
        <dbReference type="ARBA" id="ARBA00023128"/>
    </source>
</evidence>
<dbReference type="InterPro" id="IPR036396">
    <property type="entry name" value="Cyt_P450_sf"/>
</dbReference>
<evidence type="ECO:0000256" key="10">
    <source>
        <dbReference type="ARBA" id="ARBA00023033"/>
    </source>
</evidence>
<evidence type="ECO:0000313" key="19">
    <source>
        <dbReference type="Ensembl" id="ENSLAFP00000021300.1"/>
    </source>
</evidence>
<dbReference type="GeneTree" id="ENSGT00940000161506"/>
<dbReference type="Proteomes" id="UP000007646">
    <property type="component" value="Unassembled WGS sequence"/>
</dbReference>
<dbReference type="AlphaFoldDB" id="G3U0E2"/>
<keyword evidence="12" id="KW-0472">Membrane</keyword>
<keyword evidence="13" id="KW-0755">Steroidogenesis</keyword>
<dbReference type="PROSITE" id="PS00086">
    <property type="entry name" value="CYTOCHROME_P450"/>
    <property type="match status" value="1"/>
</dbReference>
<dbReference type="GO" id="GO:0020037">
    <property type="term" value="F:heme binding"/>
    <property type="evidence" value="ECO:0007669"/>
    <property type="project" value="InterPro"/>
</dbReference>
<dbReference type="GO" id="GO:0034650">
    <property type="term" value="P:cortisol metabolic process"/>
    <property type="evidence" value="ECO:0007669"/>
    <property type="project" value="TreeGrafter"/>
</dbReference>
<dbReference type="PRINTS" id="PR00463">
    <property type="entry name" value="EP450I"/>
</dbReference>
<dbReference type="InterPro" id="IPR050479">
    <property type="entry name" value="CYP11_CYP27_families"/>
</dbReference>
<dbReference type="SUPFAM" id="SSF48264">
    <property type="entry name" value="Cytochrome P450"/>
    <property type="match status" value="1"/>
</dbReference>
<gene>
    <name evidence="19" type="primary">LOC100654178</name>
</gene>
<keyword evidence="20" id="KW-1185">Reference proteome</keyword>
<evidence type="ECO:0000256" key="4">
    <source>
        <dbReference type="ARBA" id="ARBA00012767"/>
    </source>
</evidence>
<dbReference type="InterPro" id="IPR001128">
    <property type="entry name" value="Cyt_P450"/>
</dbReference>
<evidence type="ECO:0000256" key="7">
    <source>
        <dbReference type="ARBA" id="ARBA00022946"/>
    </source>
</evidence>
<dbReference type="InParanoid" id="G3U0E2"/>
<keyword evidence="10 18" id="KW-0503">Monooxygenase</keyword>
<keyword evidence="11" id="KW-0496">Mitochondrion</keyword>
<evidence type="ECO:0000256" key="14">
    <source>
        <dbReference type="ARBA" id="ARBA00042800"/>
    </source>
</evidence>
<evidence type="ECO:0000313" key="20">
    <source>
        <dbReference type="Proteomes" id="UP000007646"/>
    </source>
</evidence>
<dbReference type="STRING" id="9785.ENSLAFP00000021300"/>
<organism evidence="19 20">
    <name type="scientific">Loxodonta africana</name>
    <name type="common">African elephant</name>
    <dbReference type="NCBI Taxonomy" id="9785"/>
    <lineage>
        <taxon>Eukaryota</taxon>
        <taxon>Metazoa</taxon>
        <taxon>Chordata</taxon>
        <taxon>Craniata</taxon>
        <taxon>Vertebrata</taxon>
        <taxon>Euteleostomi</taxon>
        <taxon>Mammalia</taxon>
        <taxon>Eutheria</taxon>
        <taxon>Afrotheria</taxon>
        <taxon>Proboscidea</taxon>
        <taxon>Elephantidae</taxon>
        <taxon>Loxodonta</taxon>
    </lineage>
</organism>
<evidence type="ECO:0000256" key="18">
    <source>
        <dbReference type="RuleBase" id="RU000461"/>
    </source>
</evidence>
<feature type="binding site" description="axial binding residue" evidence="17">
    <location>
        <position position="458"/>
    </location>
    <ligand>
        <name>heme</name>
        <dbReference type="ChEBI" id="CHEBI:30413"/>
    </ligand>
    <ligandPart>
        <name>Fe</name>
        <dbReference type="ChEBI" id="CHEBI:18248"/>
    </ligandPart>
</feature>
<keyword evidence="9 17" id="KW-0408">Iron</keyword>
<keyword evidence="7" id="KW-0809">Transit peptide</keyword>
<dbReference type="Pfam" id="PF00067">
    <property type="entry name" value="p450"/>
    <property type="match status" value="1"/>
</dbReference>
<reference evidence="19 20" key="1">
    <citation type="submission" date="2009-06" db="EMBL/GenBank/DDBJ databases">
        <title>The Genome Sequence of Loxodonta africana (African elephant).</title>
        <authorList>
            <person name="Di Palma F."/>
            <person name="Heiman D."/>
            <person name="Young S."/>
            <person name="Johnson J."/>
            <person name="Lander E.S."/>
            <person name="Lindblad-Toh K."/>
        </authorList>
    </citation>
    <scope>NUCLEOTIDE SEQUENCE [LARGE SCALE GENOMIC DNA]</scope>
    <source>
        <strain evidence="19 20">Isolate ISIS603380</strain>
    </source>
</reference>
<dbReference type="InterPro" id="IPR002401">
    <property type="entry name" value="Cyt_P450_E_grp-I"/>
</dbReference>
<dbReference type="FunCoup" id="G3U0E2">
    <property type="interactions" value="21"/>
</dbReference>
<dbReference type="OMA" id="RMGINSW"/>
<dbReference type="PANTHER" id="PTHR24279:SF1">
    <property type="entry name" value="CYTOCHROME P450 11B2, MITOCHONDRIAL"/>
    <property type="match status" value="1"/>
</dbReference>
<comment type="catalytic activity">
    <reaction evidence="15">
        <text>a steroid + 2 reduced [adrenodoxin] + O2 + 2 H(+) = an 11beta-hydroxysteroid + 2 oxidized [adrenodoxin] + H2O</text>
        <dbReference type="Rhea" id="RHEA:15629"/>
        <dbReference type="Rhea" id="RHEA-COMP:9998"/>
        <dbReference type="Rhea" id="RHEA-COMP:9999"/>
        <dbReference type="ChEBI" id="CHEBI:15377"/>
        <dbReference type="ChEBI" id="CHEBI:15378"/>
        <dbReference type="ChEBI" id="CHEBI:15379"/>
        <dbReference type="ChEBI" id="CHEBI:33737"/>
        <dbReference type="ChEBI" id="CHEBI:33738"/>
        <dbReference type="ChEBI" id="CHEBI:35341"/>
        <dbReference type="ChEBI" id="CHEBI:35346"/>
        <dbReference type="EC" id="1.14.15.4"/>
    </reaction>
    <physiologicalReaction direction="left-to-right" evidence="15">
        <dbReference type="Rhea" id="RHEA:15630"/>
    </physiologicalReaction>
</comment>
<evidence type="ECO:0000256" key="12">
    <source>
        <dbReference type="ARBA" id="ARBA00023136"/>
    </source>
</evidence>
<dbReference type="GO" id="GO:0004507">
    <property type="term" value="F:steroid 11-beta-monooxygenase activity"/>
    <property type="evidence" value="ECO:0007669"/>
    <property type="project" value="UniProtKB-EC"/>
</dbReference>
<evidence type="ECO:0000256" key="6">
    <source>
        <dbReference type="ARBA" id="ARBA00022723"/>
    </source>
</evidence>
<dbReference type="EC" id="1.14.15.4" evidence="4"/>
<evidence type="ECO:0000256" key="1">
    <source>
        <dbReference type="ARBA" id="ARBA00001971"/>
    </source>
</evidence>
<keyword evidence="6 17" id="KW-0479">Metal-binding</keyword>
<evidence type="ECO:0000256" key="5">
    <source>
        <dbReference type="ARBA" id="ARBA00022617"/>
    </source>
</evidence>
<dbReference type="GO" id="GO:0047783">
    <property type="term" value="F:corticosterone 18-monooxygenase activity"/>
    <property type="evidence" value="ECO:0007669"/>
    <property type="project" value="TreeGrafter"/>
</dbReference>
<evidence type="ECO:0000256" key="3">
    <source>
        <dbReference type="ARBA" id="ARBA00010617"/>
    </source>
</evidence>
<comment type="subcellular location">
    <subcellularLocation>
        <location evidence="2">Mitochondrion membrane</location>
    </subcellularLocation>
</comment>
<dbReference type="InterPro" id="IPR017972">
    <property type="entry name" value="Cyt_P450_CS"/>
</dbReference>
<evidence type="ECO:0000256" key="17">
    <source>
        <dbReference type="PIRSR" id="PIRSR602401-1"/>
    </source>
</evidence>
<protein>
    <recommendedName>
        <fullName evidence="4">steroid 11beta-monooxygenase</fullName>
        <ecNumber evidence="4">1.14.15.4</ecNumber>
    </recommendedName>
    <alternativeName>
        <fullName evidence="14">Cytochrome P450C11</fullName>
    </alternativeName>
</protein>
<dbReference type="HOGENOM" id="CLU_001570_28_4_1"/>
<evidence type="ECO:0000256" key="8">
    <source>
        <dbReference type="ARBA" id="ARBA00023002"/>
    </source>
</evidence>
<reference evidence="19" key="3">
    <citation type="submission" date="2025-09" db="UniProtKB">
        <authorList>
            <consortium name="Ensembl"/>
        </authorList>
    </citation>
    <scope>IDENTIFICATION</scope>
    <source>
        <strain evidence="19">Isolate ISIS603380</strain>
    </source>
</reference>
<dbReference type="GO" id="GO:0008203">
    <property type="term" value="P:cholesterol metabolic process"/>
    <property type="evidence" value="ECO:0007669"/>
    <property type="project" value="TreeGrafter"/>
</dbReference>
<comment type="similarity">
    <text evidence="3 18">Belongs to the cytochrome P450 family.</text>
</comment>
<comment type="catalytic activity">
    <reaction evidence="16">
        <text>21-hydroxyprogesterone + 2 reduced [adrenodoxin] + O2 + 2 H(+) = corticosterone + 2 oxidized [adrenodoxin] + H2O</text>
        <dbReference type="Rhea" id="RHEA:46104"/>
        <dbReference type="Rhea" id="RHEA-COMP:9998"/>
        <dbReference type="Rhea" id="RHEA-COMP:9999"/>
        <dbReference type="ChEBI" id="CHEBI:15377"/>
        <dbReference type="ChEBI" id="CHEBI:15378"/>
        <dbReference type="ChEBI" id="CHEBI:15379"/>
        <dbReference type="ChEBI" id="CHEBI:16827"/>
        <dbReference type="ChEBI" id="CHEBI:16973"/>
        <dbReference type="ChEBI" id="CHEBI:33737"/>
        <dbReference type="ChEBI" id="CHEBI:33738"/>
    </reaction>
    <physiologicalReaction direction="left-to-right" evidence="16">
        <dbReference type="Rhea" id="RHEA:46105"/>
    </physiologicalReaction>
</comment>
<comment type="cofactor">
    <cofactor evidence="1 17">
        <name>heme</name>
        <dbReference type="ChEBI" id="CHEBI:30413"/>
    </cofactor>
</comment>
<dbReference type="PRINTS" id="PR00385">
    <property type="entry name" value="P450"/>
</dbReference>
<dbReference type="GO" id="GO:0006704">
    <property type="term" value="P:glucocorticoid biosynthetic process"/>
    <property type="evidence" value="ECO:0007669"/>
    <property type="project" value="TreeGrafter"/>
</dbReference>